<dbReference type="CDD" id="cd12797">
    <property type="entry name" value="M23_peptidase"/>
    <property type="match status" value="1"/>
</dbReference>
<comment type="caution">
    <text evidence="2">The sequence shown here is derived from an EMBL/GenBank/DDBJ whole genome shotgun (WGS) entry which is preliminary data.</text>
</comment>
<dbReference type="EMBL" id="MHLP01000001">
    <property type="protein sequence ID" value="OGZ13909.1"/>
    <property type="molecule type" value="Genomic_DNA"/>
</dbReference>
<dbReference type="STRING" id="1798665.A2942_02375"/>
<dbReference type="PANTHER" id="PTHR21666:SF270">
    <property type="entry name" value="MUREIN HYDROLASE ACTIVATOR ENVC"/>
    <property type="match status" value="1"/>
</dbReference>
<sequence>MRMFGHDRSHMRPEAPLSWKKLAFPAFVFLIVPGAVAYASFFFLSDQGDFLEVSIQKKNPNSQTIGLLAASVGPVIGVSSTPLDTATVADSALLAYSGPSDGVAGLSDEGFNHGQVSTYVVRDGDTLSSIAKMFDVSINTILWANNLSRYTKITIGQTLTILPISGVQYTVMKGDTISGIAKKFKGDAEEIRSYNGIIKDSDLMIGSIIIVPYGEVPVAATNYAPASSKVSTVSGPSYEGYYKAPFPSYRKTQGLHAYNGVDLVSTLGVGAPVMSAAGGQVVVAKQGGYNGGYGNYVVLQHANGTQTLYSHLQSVAVAAGAVVYQGQVIGYMGSTGRSTAPHLHFEVRGAKNPF</sequence>
<dbReference type="AlphaFoldDB" id="A0A1G2DJW1"/>
<dbReference type="SMART" id="SM00257">
    <property type="entry name" value="LysM"/>
    <property type="match status" value="2"/>
</dbReference>
<dbReference type="InterPro" id="IPR016047">
    <property type="entry name" value="M23ase_b-sheet_dom"/>
</dbReference>
<dbReference type="InterPro" id="IPR036779">
    <property type="entry name" value="LysM_dom_sf"/>
</dbReference>
<name>A0A1G2DJW1_9BACT</name>
<dbReference type="Proteomes" id="UP000178534">
    <property type="component" value="Unassembled WGS sequence"/>
</dbReference>
<dbReference type="Gene3D" id="3.10.350.10">
    <property type="entry name" value="LysM domain"/>
    <property type="match status" value="2"/>
</dbReference>
<evidence type="ECO:0000313" key="3">
    <source>
        <dbReference type="Proteomes" id="UP000178534"/>
    </source>
</evidence>
<dbReference type="PANTHER" id="PTHR21666">
    <property type="entry name" value="PEPTIDASE-RELATED"/>
    <property type="match status" value="1"/>
</dbReference>
<organism evidence="2 3">
    <name type="scientific">Candidatus Lloydbacteria bacterium RIFCSPLOWO2_01_FULL_50_20</name>
    <dbReference type="NCBI Taxonomy" id="1798665"/>
    <lineage>
        <taxon>Bacteria</taxon>
        <taxon>Candidatus Lloydiibacteriota</taxon>
    </lineage>
</organism>
<feature type="domain" description="LysM" evidence="1">
    <location>
        <begin position="167"/>
        <end position="211"/>
    </location>
</feature>
<dbReference type="Gene3D" id="2.70.70.10">
    <property type="entry name" value="Glucose Permease (Domain IIA)"/>
    <property type="match status" value="1"/>
</dbReference>
<dbReference type="GO" id="GO:0004222">
    <property type="term" value="F:metalloendopeptidase activity"/>
    <property type="evidence" value="ECO:0007669"/>
    <property type="project" value="TreeGrafter"/>
</dbReference>
<evidence type="ECO:0000313" key="2">
    <source>
        <dbReference type="EMBL" id="OGZ13909.1"/>
    </source>
</evidence>
<reference evidence="2 3" key="1">
    <citation type="journal article" date="2016" name="Nat. Commun.">
        <title>Thousands of microbial genomes shed light on interconnected biogeochemical processes in an aquifer system.</title>
        <authorList>
            <person name="Anantharaman K."/>
            <person name="Brown C.T."/>
            <person name="Hug L.A."/>
            <person name="Sharon I."/>
            <person name="Castelle C.J."/>
            <person name="Probst A.J."/>
            <person name="Thomas B.C."/>
            <person name="Singh A."/>
            <person name="Wilkins M.J."/>
            <person name="Karaoz U."/>
            <person name="Brodie E.L."/>
            <person name="Williams K.H."/>
            <person name="Hubbard S.S."/>
            <person name="Banfield J.F."/>
        </authorList>
    </citation>
    <scope>NUCLEOTIDE SEQUENCE [LARGE SCALE GENOMIC DNA]</scope>
</reference>
<proteinExistence type="predicted"/>
<dbReference type="SUPFAM" id="SSF51261">
    <property type="entry name" value="Duplicated hybrid motif"/>
    <property type="match status" value="1"/>
</dbReference>
<protein>
    <recommendedName>
        <fullName evidence="1">LysM domain-containing protein</fullName>
    </recommendedName>
</protein>
<dbReference type="PROSITE" id="PS51782">
    <property type="entry name" value="LYSM"/>
    <property type="match status" value="2"/>
</dbReference>
<dbReference type="InterPro" id="IPR011055">
    <property type="entry name" value="Dup_hybrid_motif"/>
</dbReference>
<feature type="domain" description="LysM" evidence="1">
    <location>
        <begin position="117"/>
        <end position="161"/>
    </location>
</feature>
<gene>
    <name evidence="2" type="ORF">A2942_02375</name>
</gene>
<dbReference type="InterPro" id="IPR050570">
    <property type="entry name" value="Cell_wall_metabolism_enzyme"/>
</dbReference>
<dbReference type="InterPro" id="IPR018392">
    <property type="entry name" value="LysM"/>
</dbReference>
<evidence type="ECO:0000259" key="1">
    <source>
        <dbReference type="PROSITE" id="PS51782"/>
    </source>
</evidence>
<accession>A0A1G2DJW1</accession>
<dbReference type="Pfam" id="PF01476">
    <property type="entry name" value="LysM"/>
    <property type="match status" value="2"/>
</dbReference>
<dbReference type="Pfam" id="PF01551">
    <property type="entry name" value="Peptidase_M23"/>
    <property type="match status" value="1"/>
</dbReference>
<dbReference type="CDD" id="cd00118">
    <property type="entry name" value="LysM"/>
    <property type="match status" value="2"/>
</dbReference>